<evidence type="ECO:0000259" key="6">
    <source>
        <dbReference type="PROSITE" id="PS51007"/>
    </source>
</evidence>
<dbReference type="PANTHER" id="PTHR35889:SF3">
    <property type="entry name" value="F-BOX DOMAIN-CONTAINING PROTEIN"/>
    <property type="match status" value="1"/>
</dbReference>
<sequence length="863" mass="96826">MTSRLNSQHPLPPPPQTTLLTANLAVCRWTILKTLVLTAACLAVGNLAWADDPVDAAAKPSDAPVDAAKQMAFFETKIRPLLAERCYDCHDENTAESELRVDTYEGMITGGLAGPALIPGKPQGSLIVAAVGYRDSTLQMPPDEKLSDAEIADLTRWVEMGAPHPSRDGMQTIKPRGDVDLEKGRQHWAFRPVAKVDPPTVNQTSPAIAAEERRDVPVRHPIDAFLLSRLEAEGLQRVPAADKRTLIRRATFDLTGLPPTPAEIEGFLADDSEEAFANVIDRLLSSPHYGERWGRHWLDVARYADSNGLDENVVHGHAWRYRDYVVNAFNKDKPYNEFVVEQLAGDLLPPRDEIAREHERLIATGYLVLGPKVLAEQDEAKMEMDIIDEQLDTIGRSMLGLTLGCARCHTHKFDPISHHDYYGLAGIFKSTKSMDSYKTVAKWHENLIETPEEEQRYNEHLAEVAAQEKKIAEVIAEATKLLEKPDSELALAQREKKFPAETTAVLKAERETLKKLKDSAPERPMAMGVIDGEVADTSVHLRGSHLTLGDVVPRRFPEVLASTDQPPLPPETSGRLQFAQWLTNGQHPLTARVMVNRIWHGHFGKGLVTTVDNFGLQGAPPTHPELLDWLANQFVESGWSIKTMHRTIMLSEAYQRSSQHHPKNVEADPGNSLYWRFNLRRLEAEAIRDSLLAVSGQLDRTVGGNISQYKNREYVFNHTSQDKSTYDSYRRSIYVPVIRNHLYDMFQLFDYSDASVLNGNRNVSTIAPQALFLMNSEWVSELALSIADRLLQDSSDPATRIDQLYMQSFGRPATADERDRSLDFVSQFASLSKTPTDREEAERQAWQRLCQAIVASSEFVYIR</sequence>
<dbReference type="InterPro" id="IPR009056">
    <property type="entry name" value="Cyt_c-like_dom"/>
</dbReference>
<name>A0A517M460_9BACT</name>
<dbReference type="InterPro" id="IPR036909">
    <property type="entry name" value="Cyt_c-like_dom_sf"/>
</dbReference>
<evidence type="ECO:0000256" key="4">
    <source>
        <dbReference type="PROSITE-ProRule" id="PRU00433"/>
    </source>
</evidence>
<dbReference type="GO" id="GO:0046872">
    <property type="term" value="F:metal ion binding"/>
    <property type="evidence" value="ECO:0007669"/>
    <property type="project" value="UniProtKB-KW"/>
</dbReference>
<dbReference type="Pfam" id="PF07587">
    <property type="entry name" value="PSD1"/>
    <property type="match status" value="1"/>
</dbReference>
<keyword evidence="2 4" id="KW-0479">Metal-binding</keyword>
<keyword evidence="8" id="KW-1185">Reference proteome</keyword>
<feature type="coiled-coil region" evidence="5">
    <location>
        <begin position="457"/>
        <end position="484"/>
    </location>
</feature>
<gene>
    <name evidence="7" type="ORF">EC9_38590</name>
</gene>
<dbReference type="KEGG" id="ruv:EC9_38590"/>
<dbReference type="Proteomes" id="UP000319557">
    <property type="component" value="Chromosome"/>
</dbReference>
<keyword evidence="5" id="KW-0175">Coiled coil</keyword>
<dbReference type="SUPFAM" id="SSF46626">
    <property type="entry name" value="Cytochrome c"/>
    <property type="match status" value="1"/>
</dbReference>
<accession>A0A517M460</accession>
<dbReference type="GO" id="GO:0020037">
    <property type="term" value="F:heme binding"/>
    <property type="evidence" value="ECO:0007669"/>
    <property type="project" value="InterPro"/>
</dbReference>
<dbReference type="OrthoDB" id="127107at2"/>
<dbReference type="Pfam" id="PF07635">
    <property type="entry name" value="PSCyt1"/>
    <property type="match status" value="1"/>
</dbReference>
<protein>
    <submittedName>
        <fullName evidence="7">Planctomycete cytochrome C</fullName>
    </submittedName>
</protein>
<dbReference type="GO" id="GO:0009055">
    <property type="term" value="F:electron transfer activity"/>
    <property type="evidence" value="ECO:0007669"/>
    <property type="project" value="InterPro"/>
</dbReference>
<reference evidence="7 8" key="1">
    <citation type="submission" date="2019-02" db="EMBL/GenBank/DDBJ databases">
        <title>Deep-cultivation of Planctomycetes and their phenomic and genomic characterization uncovers novel biology.</title>
        <authorList>
            <person name="Wiegand S."/>
            <person name="Jogler M."/>
            <person name="Boedeker C."/>
            <person name="Pinto D."/>
            <person name="Vollmers J."/>
            <person name="Rivas-Marin E."/>
            <person name="Kohn T."/>
            <person name="Peeters S.H."/>
            <person name="Heuer A."/>
            <person name="Rast P."/>
            <person name="Oberbeckmann S."/>
            <person name="Bunk B."/>
            <person name="Jeske O."/>
            <person name="Meyerdierks A."/>
            <person name="Storesund J.E."/>
            <person name="Kallscheuer N."/>
            <person name="Luecker S."/>
            <person name="Lage O.M."/>
            <person name="Pohl T."/>
            <person name="Merkel B.J."/>
            <person name="Hornburger P."/>
            <person name="Mueller R.-W."/>
            <person name="Bruemmer F."/>
            <person name="Labrenz M."/>
            <person name="Spormann A.M."/>
            <person name="Op den Camp H."/>
            <person name="Overmann J."/>
            <person name="Amann R."/>
            <person name="Jetten M.S.M."/>
            <person name="Mascher T."/>
            <person name="Medema M.H."/>
            <person name="Devos D.P."/>
            <person name="Kaster A.-K."/>
            <person name="Ovreas L."/>
            <person name="Rohde M."/>
            <person name="Galperin M.Y."/>
            <person name="Jogler C."/>
        </authorList>
    </citation>
    <scope>NUCLEOTIDE SEQUENCE [LARGE SCALE GENOMIC DNA]</scope>
    <source>
        <strain evidence="7 8">EC9</strain>
    </source>
</reference>
<keyword evidence="3 4" id="KW-0408">Iron</keyword>
<dbReference type="PROSITE" id="PS51007">
    <property type="entry name" value="CYTC"/>
    <property type="match status" value="1"/>
</dbReference>
<dbReference type="InterPro" id="IPR022655">
    <property type="entry name" value="DUF1553"/>
</dbReference>
<dbReference type="InterPro" id="IPR011444">
    <property type="entry name" value="DUF1549"/>
</dbReference>
<evidence type="ECO:0000256" key="2">
    <source>
        <dbReference type="ARBA" id="ARBA00022723"/>
    </source>
</evidence>
<proteinExistence type="predicted"/>
<organism evidence="7 8">
    <name type="scientific">Rosistilla ulvae</name>
    <dbReference type="NCBI Taxonomy" id="1930277"/>
    <lineage>
        <taxon>Bacteria</taxon>
        <taxon>Pseudomonadati</taxon>
        <taxon>Planctomycetota</taxon>
        <taxon>Planctomycetia</taxon>
        <taxon>Pirellulales</taxon>
        <taxon>Pirellulaceae</taxon>
        <taxon>Rosistilla</taxon>
    </lineage>
</organism>
<evidence type="ECO:0000256" key="3">
    <source>
        <dbReference type="ARBA" id="ARBA00023004"/>
    </source>
</evidence>
<dbReference type="InterPro" id="IPR011429">
    <property type="entry name" value="Cyt_c_Planctomycete-type"/>
</dbReference>
<evidence type="ECO:0000313" key="7">
    <source>
        <dbReference type="EMBL" id="QDS89659.1"/>
    </source>
</evidence>
<dbReference type="Pfam" id="PF07583">
    <property type="entry name" value="PSCyt2"/>
    <property type="match status" value="1"/>
</dbReference>
<evidence type="ECO:0000313" key="8">
    <source>
        <dbReference type="Proteomes" id="UP000319557"/>
    </source>
</evidence>
<keyword evidence="1 4" id="KW-0349">Heme</keyword>
<dbReference type="EMBL" id="CP036261">
    <property type="protein sequence ID" value="QDS89659.1"/>
    <property type="molecule type" value="Genomic_DNA"/>
</dbReference>
<evidence type="ECO:0000256" key="5">
    <source>
        <dbReference type="SAM" id="Coils"/>
    </source>
</evidence>
<dbReference type="AlphaFoldDB" id="A0A517M460"/>
<feature type="domain" description="Cytochrome c" evidence="6">
    <location>
        <begin position="65"/>
        <end position="162"/>
    </location>
</feature>
<dbReference type="PANTHER" id="PTHR35889">
    <property type="entry name" value="CYCLOINULO-OLIGOSACCHARIDE FRUCTANOTRANSFERASE-RELATED"/>
    <property type="match status" value="1"/>
</dbReference>
<evidence type="ECO:0000256" key="1">
    <source>
        <dbReference type="ARBA" id="ARBA00022617"/>
    </source>
</evidence>